<dbReference type="GeneID" id="99240715"/>
<protein>
    <recommendedName>
        <fullName evidence="1">VOC domain-containing protein</fullName>
    </recommendedName>
</protein>
<sequence length="149" mass="16785">MHIDGIHHLVLLVDDVQKGESYYRELFDLEVHFREGTLDGELGTVPEEVSWEEALDEGVTPYMSFLGRDGFHVAVANAKGQQDTGRLDHIALAVDDDAFEAITEHADSLGCDVKENASHHRVFLDRYNVKWELNEKPRPPGPAFTELDV</sequence>
<proteinExistence type="predicted"/>
<accession>G0HZG2</accession>
<dbReference type="RefSeq" id="WP_014030637.1">
    <property type="nucleotide sequence ID" value="NC_015943.1"/>
</dbReference>
<feature type="domain" description="VOC" evidence="1">
    <location>
        <begin position="5"/>
        <end position="149"/>
    </location>
</feature>
<dbReference type="AlphaFoldDB" id="G0HZG2"/>
<name>G0HZG2_HALHT</name>
<dbReference type="InterPro" id="IPR029068">
    <property type="entry name" value="Glyas_Bleomycin-R_OHBP_Dase"/>
</dbReference>
<evidence type="ECO:0000313" key="3">
    <source>
        <dbReference type="Proteomes" id="UP000005629"/>
    </source>
</evidence>
<dbReference type="eggNOG" id="arCOG03101">
    <property type="taxonomic scope" value="Archaea"/>
</dbReference>
<reference evidence="2 3" key="1">
    <citation type="journal article" date="2011" name="J. Bacteriol.">
        <title>Complete genome sequence of Haloarcula hispanica, a model haloarchaeon for studying genetics, metabolism, and virus-host interaction.</title>
        <authorList>
            <person name="Liu H."/>
            <person name="Wu Z."/>
            <person name="Li M."/>
            <person name="Zhang F."/>
            <person name="Zheng H."/>
            <person name="Han J."/>
            <person name="Liu J."/>
            <person name="Zhou J."/>
            <person name="Wang S."/>
            <person name="Xiang H."/>
        </authorList>
    </citation>
    <scope>NUCLEOTIDE SEQUENCE [LARGE SCALE GENOMIC DNA]</scope>
    <source>
        <strain evidence="3">ATCC 33960 / DSM 4426 / JCM 8911 / NBRC 102182 / NCIMB 2187 / VKM B-1755</strain>
    </source>
</reference>
<dbReference type="PROSITE" id="PS51819">
    <property type="entry name" value="VOC"/>
    <property type="match status" value="1"/>
</dbReference>
<dbReference type="HOGENOM" id="CLU_1745493_0_0_2"/>
<gene>
    <name evidence="2" type="ordered locus">HAH_4082</name>
</gene>
<dbReference type="InterPro" id="IPR037523">
    <property type="entry name" value="VOC_core"/>
</dbReference>
<dbReference type="Proteomes" id="UP000005629">
    <property type="component" value="Chromosome II"/>
</dbReference>
<dbReference type="EMBL" id="CP002922">
    <property type="protein sequence ID" value="AEM58757.1"/>
    <property type="molecule type" value="Genomic_DNA"/>
</dbReference>
<dbReference type="Pfam" id="PF00903">
    <property type="entry name" value="Glyoxalase"/>
    <property type="match status" value="1"/>
</dbReference>
<evidence type="ECO:0000259" key="1">
    <source>
        <dbReference type="PROSITE" id="PS51819"/>
    </source>
</evidence>
<dbReference type="Gene3D" id="3.10.180.10">
    <property type="entry name" value="2,3-Dihydroxybiphenyl 1,2-Dioxygenase, domain 1"/>
    <property type="match status" value="1"/>
</dbReference>
<dbReference type="InterPro" id="IPR004360">
    <property type="entry name" value="Glyas_Fos-R_dOase_dom"/>
</dbReference>
<evidence type="ECO:0000313" key="2">
    <source>
        <dbReference type="EMBL" id="AEM58757.1"/>
    </source>
</evidence>
<dbReference type="KEGG" id="hhi:HAH_4082"/>
<dbReference type="OrthoDB" id="350175at2157"/>
<dbReference type="SUPFAM" id="SSF54593">
    <property type="entry name" value="Glyoxalase/Bleomycin resistance protein/Dihydroxybiphenyl dioxygenase"/>
    <property type="match status" value="1"/>
</dbReference>
<dbReference type="STRING" id="634497.HAH_4082"/>
<organism evidence="2 3">
    <name type="scientific">Haloarcula hispanica (strain ATCC 33960 / DSM 4426 / JCM 8911 / NBRC 102182 / NCIMB 2187 / VKM B-1755)</name>
    <dbReference type="NCBI Taxonomy" id="634497"/>
    <lineage>
        <taxon>Archaea</taxon>
        <taxon>Methanobacteriati</taxon>
        <taxon>Methanobacteriota</taxon>
        <taxon>Stenosarchaea group</taxon>
        <taxon>Halobacteria</taxon>
        <taxon>Halobacteriales</taxon>
        <taxon>Haloarculaceae</taxon>
        <taxon>Haloarcula</taxon>
    </lineage>
</organism>